<gene>
    <name evidence="3" type="primary">tmcAL</name>
    <name evidence="4" type="ORF">WR164_07420</name>
</gene>
<evidence type="ECO:0000256" key="1">
    <source>
        <dbReference type="ARBA" id="ARBA00022598"/>
    </source>
</evidence>
<dbReference type="InterPro" id="IPR008513">
    <property type="entry name" value="tRNA(Met)_cyd_acetate_ligase"/>
</dbReference>
<dbReference type="GO" id="GO:0005524">
    <property type="term" value="F:ATP binding"/>
    <property type="evidence" value="ECO:0007669"/>
    <property type="project" value="UniProtKB-KW"/>
</dbReference>
<dbReference type="GO" id="GO:0016879">
    <property type="term" value="F:ligase activity, forming carbon-nitrogen bonds"/>
    <property type="evidence" value="ECO:0007669"/>
    <property type="project" value="UniProtKB-UniRule"/>
</dbReference>
<keyword evidence="3" id="KW-0963">Cytoplasm</keyword>
<comment type="subcellular location">
    <subcellularLocation>
        <location evidence="3">Cytoplasm</location>
    </subcellularLocation>
</comment>
<dbReference type="Pfam" id="PF05636">
    <property type="entry name" value="HIGH_NTase1"/>
    <property type="match status" value="1"/>
</dbReference>
<evidence type="ECO:0000313" key="4">
    <source>
        <dbReference type="EMBL" id="GLB46763.1"/>
    </source>
</evidence>
<feature type="binding site" evidence="3">
    <location>
        <position position="152"/>
    </location>
    <ligand>
        <name>ATP</name>
        <dbReference type="ChEBI" id="CHEBI:30616"/>
    </ligand>
</feature>
<protein>
    <recommendedName>
        <fullName evidence="3">tRNA(Met) cytidine acetate ligase</fullName>
        <ecNumber evidence="3">6.3.4.-</ecNumber>
    </recommendedName>
</protein>
<dbReference type="PANTHER" id="PTHR37825:SF1">
    <property type="entry name" value="TRNA(MET) CYTIDINE ACETATE LIGASE"/>
    <property type="match status" value="1"/>
</dbReference>
<dbReference type="AlphaFoldDB" id="A0A9W6ESW2"/>
<feature type="binding site" evidence="3">
    <location>
        <position position="102"/>
    </location>
    <ligand>
        <name>ATP</name>
        <dbReference type="ChEBI" id="CHEBI:30616"/>
    </ligand>
</feature>
<name>A0A9W6ESW2_9LACO</name>
<dbReference type="Gene3D" id="3.40.50.620">
    <property type="entry name" value="HUPs"/>
    <property type="match status" value="1"/>
</dbReference>
<comment type="caution">
    <text evidence="3">Lacks conserved residue(s) required for the propagation of feature annotation.</text>
</comment>
<keyword evidence="3" id="KW-0067">ATP-binding</keyword>
<evidence type="ECO:0000313" key="5">
    <source>
        <dbReference type="Proteomes" id="UP001144204"/>
    </source>
</evidence>
<accession>A0A9W6ESW2</accession>
<comment type="caution">
    <text evidence="4">The sequence shown here is derived from an EMBL/GenBank/DDBJ whole genome shotgun (WGS) entry which is preliminary data.</text>
</comment>
<keyword evidence="3" id="KW-0547">Nucleotide-binding</keyword>
<dbReference type="GO" id="GO:0006400">
    <property type="term" value="P:tRNA modification"/>
    <property type="evidence" value="ECO:0007669"/>
    <property type="project" value="UniProtKB-UniRule"/>
</dbReference>
<dbReference type="InterPro" id="IPR014729">
    <property type="entry name" value="Rossmann-like_a/b/a_fold"/>
</dbReference>
<keyword evidence="2 3" id="KW-0819">tRNA processing</keyword>
<dbReference type="EMBL" id="BRPL01000002">
    <property type="protein sequence ID" value="GLB46763.1"/>
    <property type="molecule type" value="Genomic_DNA"/>
</dbReference>
<feature type="binding site" evidence="3">
    <location>
        <begin position="8"/>
        <end position="21"/>
    </location>
    <ligand>
        <name>ATP</name>
        <dbReference type="ChEBI" id="CHEBI:30616"/>
    </ligand>
</feature>
<comment type="function">
    <text evidence="3">Catalyzes the formation of N(4)-acetylcytidine (ac(4)C) at the wobble position of elongator tRNA(Met), using acetate and ATP as substrates. First activates an acetate ion to form acetyladenylate (Ac-AMP) and then transfers the acetyl group to tRNA to form ac(4)C34.</text>
</comment>
<reference evidence="4" key="2">
    <citation type="journal article" date="2023" name="PLoS ONE">
        <title>Philodulcilactobacillus myokoensis gen. nov., sp. nov., a fructophilic, acidophilic, and agar-phobic lactic acid bacterium isolated from fermented vegetable extracts.</title>
        <authorList>
            <person name="Kouya T."/>
            <person name="Ishiyama Y."/>
            <person name="Ohashi S."/>
            <person name="Kumakubo R."/>
            <person name="Yamazaki T."/>
            <person name="Otaki T."/>
        </authorList>
    </citation>
    <scope>NUCLEOTIDE SEQUENCE</scope>
    <source>
        <strain evidence="4">WR16-4</strain>
    </source>
</reference>
<dbReference type="SUPFAM" id="SSF52374">
    <property type="entry name" value="Nucleotidylyl transferase"/>
    <property type="match status" value="1"/>
</dbReference>
<evidence type="ECO:0000256" key="3">
    <source>
        <dbReference type="HAMAP-Rule" id="MF_01539"/>
    </source>
</evidence>
<dbReference type="EC" id="6.3.4.-" evidence="3"/>
<dbReference type="PANTHER" id="PTHR37825">
    <property type="entry name" value="TRNA(MET) CYTIDINE ACETATE LIGASE"/>
    <property type="match status" value="1"/>
</dbReference>
<dbReference type="HAMAP" id="MF_01539">
    <property type="entry name" value="TmcAL"/>
    <property type="match status" value="1"/>
</dbReference>
<dbReference type="GO" id="GO:0005737">
    <property type="term" value="C:cytoplasm"/>
    <property type="evidence" value="ECO:0007669"/>
    <property type="project" value="UniProtKB-SubCell"/>
</dbReference>
<reference evidence="4" key="1">
    <citation type="submission" date="2022-07" db="EMBL/GenBank/DDBJ databases">
        <authorList>
            <person name="Kouya T."/>
            <person name="Ishiyama Y."/>
        </authorList>
    </citation>
    <scope>NUCLEOTIDE SEQUENCE</scope>
    <source>
        <strain evidence="4">WR16-4</strain>
    </source>
</reference>
<keyword evidence="5" id="KW-1185">Reference proteome</keyword>
<comment type="catalytic activity">
    <reaction evidence="3">
        <text>cytidine(34) in elongator tRNA(Met) + acetate + ATP = N(4)-acetylcytidine(34) in elongator tRNA(Met) + AMP + diphosphate</text>
        <dbReference type="Rhea" id="RHEA:58144"/>
        <dbReference type="Rhea" id="RHEA-COMP:10693"/>
        <dbReference type="Rhea" id="RHEA-COMP:10694"/>
        <dbReference type="ChEBI" id="CHEBI:30089"/>
        <dbReference type="ChEBI" id="CHEBI:30616"/>
        <dbReference type="ChEBI" id="CHEBI:33019"/>
        <dbReference type="ChEBI" id="CHEBI:74900"/>
        <dbReference type="ChEBI" id="CHEBI:82748"/>
        <dbReference type="ChEBI" id="CHEBI:456215"/>
    </reaction>
</comment>
<comment type="similarity">
    <text evidence="3">Belongs to the TmcAL family.</text>
</comment>
<keyword evidence="3" id="KW-0694">RNA-binding</keyword>
<keyword evidence="3" id="KW-0820">tRNA-binding</keyword>
<dbReference type="Proteomes" id="UP001144204">
    <property type="component" value="Unassembled WGS sequence"/>
</dbReference>
<dbReference type="NCBIfam" id="NF010191">
    <property type="entry name" value="PRK13670.1"/>
    <property type="match status" value="1"/>
</dbReference>
<feature type="binding site" evidence="3">
    <location>
        <position position="177"/>
    </location>
    <ligand>
        <name>ATP</name>
        <dbReference type="ChEBI" id="CHEBI:30616"/>
    </ligand>
</feature>
<sequence>MLHAVGIIAEYNPFHNGHEYQLKMAKKKTNADVCIVVMSGDWVQRGDPAILDKWLRANFALQHGADLVVELPAQFAVQPVNIFAAGGVKILNQLNCDALSFGCKTPGLNFNQLANVNLDDMNDYFHNYFQPYPKLFQGAFYKQTGQKIHDPNDILGINYAHFNSKFNSPMKIIPIKRQGTLHNEGNIKQRFASSSTIREMLVNHIDSKSKLLKIVDSNIIEGILKQRLVTWNDFWPMLKFELVTSSLSDLKNIYQMNEGIEYRLKRFAITSKSFNEFIDKVKTKRYTYSRLKRLFGYILFHLKRDDYIQNEYLRILGFNQIGRKYLNQEKKKIQIPIISRASQKMLNSVLQLDFKAGMLYEMITGQSQDLYRHPIIK</sequence>
<organism evidence="4 5">
    <name type="scientific">Philodulcilactobacillus myokoensis</name>
    <dbReference type="NCBI Taxonomy" id="2929573"/>
    <lineage>
        <taxon>Bacteria</taxon>
        <taxon>Bacillati</taxon>
        <taxon>Bacillota</taxon>
        <taxon>Bacilli</taxon>
        <taxon>Lactobacillales</taxon>
        <taxon>Lactobacillaceae</taxon>
        <taxon>Philodulcilactobacillus</taxon>
    </lineage>
</organism>
<evidence type="ECO:0000256" key="2">
    <source>
        <dbReference type="ARBA" id="ARBA00022694"/>
    </source>
</evidence>
<proteinExistence type="inferred from homology"/>
<dbReference type="GO" id="GO:0000049">
    <property type="term" value="F:tRNA binding"/>
    <property type="evidence" value="ECO:0007669"/>
    <property type="project" value="UniProtKB-KW"/>
</dbReference>
<keyword evidence="1 3" id="KW-0436">Ligase</keyword>
<dbReference type="RefSeq" id="WP_286136224.1">
    <property type="nucleotide sequence ID" value="NZ_BRPL01000002.1"/>
</dbReference>